<feature type="region of interest" description="Disordered" evidence="1">
    <location>
        <begin position="1"/>
        <end position="59"/>
    </location>
</feature>
<accession>A0AAD7A2U6</accession>
<comment type="caution">
    <text evidence="2">The sequence shown here is derived from an EMBL/GenBank/DDBJ whole genome shotgun (WGS) entry which is preliminary data.</text>
</comment>
<name>A0AAD7A2U6_9AGAR</name>
<protein>
    <submittedName>
        <fullName evidence="2">Uncharacterized protein</fullName>
    </submittedName>
</protein>
<keyword evidence="3" id="KW-1185">Reference proteome</keyword>
<dbReference type="EMBL" id="JARIHO010000017">
    <property type="protein sequence ID" value="KAJ7348379.1"/>
    <property type="molecule type" value="Genomic_DNA"/>
</dbReference>
<dbReference type="Proteomes" id="UP001218218">
    <property type="component" value="Unassembled WGS sequence"/>
</dbReference>
<feature type="compositionally biased region" description="Low complexity" evidence="1">
    <location>
        <begin position="1"/>
        <end position="13"/>
    </location>
</feature>
<dbReference type="AlphaFoldDB" id="A0AAD7A2U6"/>
<evidence type="ECO:0000313" key="3">
    <source>
        <dbReference type="Proteomes" id="UP001218218"/>
    </source>
</evidence>
<organism evidence="2 3">
    <name type="scientific">Mycena albidolilacea</name>
    <dbReference type="NCBI Taxonomy" id="1033008"/>
    <lineage>
        <taxon>Eukaryota</taxon>
        <taxon>Fungi</taxon>
        <taxon>Dikarya</taxon>
        <taxon>Basidiomycota</taxon>
        <taxon>Agaricomycotina</taxon>
        <taxon>Agaricomycetes</taxon>
        <taxon>Agaricomycetidae</taxon>
        <taxon>Agaricales</taxon>
        <taxon>Marasmiineae</taxon>
        <taxon>Mycenaceae</taxon>
        <taxon>Mycena</taxon>
    </lineage>
</organism>
<evidence type="ECO:0000256" key="1">
    <source>
        <dbReference type="SAM" id="MobiDB-lite"/>
    </source>
</evidence>
<proteinExistence type="predicted"/>
<sequence length="344" mass="37797">MSGAASSTPAAASQMLEFQLDDGLNTGPDSEGESEPDIPNSWPPATPTQLHGGGPYSTPIHQHVPSSFAPAYYWPHAVPYYPETPANIHGPPTTYSPAPDLQTTMALDFIGHLFNDTVPDFPSGSQRIQFQWPQCLDVVIEDRILVVIHAIKKTGFPALRAFLAALFSDSKYNKHATVYHTIAALLSGQENLVEHHPIAIIELIFHHRKSQEYVDGVPLEPNFALPCYALPPSNSFIIFRGRRGITVAVYKDDRTTCGATSISISRGHGDCRSLHGELPASRVKFLRRDRALIVQNRVTGPPDTLFHWLVNAMTSKPPRLSSVEEKGLLDAGREISSVLRRVAL</sequence>
<gene>
    <name evidence="2" type="ORF">DFH08DRAFT_1000125</name>
</gene>
<evidence type="ECO:0000313" key="2">
    <source>
        <dbReference type="EMBL" id="KAJ7348379.1"/>
    </source>
</evidence>
<reference evidence="2" key="1">
    <citation type="submission" date="2023-03" db="EMBL/GenBank/DDBJ databases">
        <title>Massive genome expansion in bonnet fungi (Mycena s.s.) driven by repeated elements and novel gene families across ecological guilds.</title>
        <authorList>
            <consortium name="Lawrence Berkeley National Laboratory"/>
            <person name="Harder C.B."/>
            <person name="Miyauchi S."/>
            <person name="Viragh M."/>
            <person name="Kuo A."/>
            <person name="Thoen E."/>
            <person name="Andreopoulos B."/>
            <person name="Lu D."/>
            <person name="Skrede I."/>
            <person name="Drula E."/>
            <person name="Henrissat B."/>
            <person name="Morin E."/>
            <person name="Kohler A."/>
            <person name="Barry K."/>
            <person name="LaButti K."/>
            <person name="Morin E."/>
            <person name="Salamov A."/>
            <person name="Lipzen A."/>
            <person name="Mereny Z."/>
            <person name="Hegedus B."/>
            <person name="Baldrian P."/>
            <person name="Stursova M."/>
            <person name="Weitz H."/>
            <person name="Taylor A."/>
            <person name="Grigoriev I.V."/>
            <person name="Nagy L.G."/>
            <person name="Martin F."/>
            <person name="Kauserud H."/>
        </authorList>
    </citation>
    <scope>NUCLEOTIDE SEQUENCE</scope>
    <source>
        <strain evidence="2">CBHHK002</strain>
    </source>
</reference>